<dbReference type="eggNOG" id="COG1846">
    <property type="taxonomic scope" value="Bacteria"/>
</dbReference>
<dbReference type="AlphaFoldDB" id="A0A081LBY1"/>
<evidence type="ECO:0000259" key="4">
    <source>
        <dbReference type="PROSITE" id="PS50995"/>
    </source>
</evidence>
<sequence>MQHFELEASLLDHALTKYLKATKRIDEENIPKNVTNIKGFILRIIYRHQSCTVKNILQEVSLSPSATTTALNHLEDEGLIIRSRNNNDRRTVWITLSESGEQIAKQMIDNRQLLVNQLFNHLSEDDKKTFFELIKKMMDEQTLKA</sequence>
<dbReference type="PROSITE" id="PS50995">
    <property type="entry name" value="HTH_MARR_2"/>
    <property type="match status" value="1"/>
</dbReference>
<dbReference type="InterPro" id="IPR036390">
    <property type="entry name" value="WH_DNA-bd_sf"/>
</dbReference>
<keyword evidence="2" id="KW-0238">DNA-binding</keyword>
<accession>A0A081LBY1</accession>
<dbReference type="InterPro" id="IPR036388">
    <property type="entry name" value="WH-like_DNA-bd_sf"/>
</dbReference>
<evidence type="ECO:0000256" key="2">
    <source>
        <dbReference type="ARBA" id="ARBA00023125"/>
    </source>
</evidence>
<evidence type="ECO:0000256" key="1">
    <source>
        <dbReference type="ARBA" id="ARBA00023015"/>
    </source>
</evidence>
<proteinExistence type="predicted"/>
<dbReference type="RefSeq" id="WP_034320524.1">
    <property type="nucleotide sequence ID" value="NZ_JOTP01000007.1"/>
</dbReference>
<dbReference type="GO" id="GO:0003677">
    <property type="term" value="F:DNA binding"/>
    <property type="evidence" value="ECO:0007669"/>
    <property type="project" value="UniProtKB-KW"/>
</dbReference>
<dbReference type="SMART" id="SM00347">
    <property type="entry name" value="HTH_MARR"/>
    <property type="match status" value="1"/>
</dbReference>
<dbReference type="EMBL" id="JOTP01000007">
    <property type="protein sequence ID" value="KEP26757.1"/>
    <property type="molecule type" value="Genomic_DNA"/>
</dbReference>
<feature type="domain" description="HTH marR-type" evidence="4">
    <location>
        <begin position="8"/>
        <end position="139"/>
    </location>
</feature>
<name>A0A081LBY1_9BACI</name>
<evidence type="ECO:0000313" key="6">
    <source>
        <dbReference type="Proteomes" id="UP000028091"/>
    </source>
</evidence>
<dbReference type="GO" id="GO:0003700">
    <property type="term" value="F:DNA-binding transcription factor activity"/>
    <property type="evidence" value="ECO:0007669"/>
    <property type="project" value="InterPro"/>
</dbReference>
<dbReference type="Proteomes" id="UP000028091">
    <property type="component" value="Unassembled WGS sequence"/>
</dbReference>
<dbReference type="PANTHER" id="PTHR42756:SF1">
    <property type="entry name" value="TRANSCRIPTIONAL REPRESSOR OF EMRAB OPERON"/>
    <property type="match status" value="1"/>
</dbReference>
<keyword evidence="1" id="KW-0805">Transcription regulation</keyword>
<evidence type="ECO:0000313" key="5">
    <source>
        <dbReference type="EMBL" id="KEP26757.1"/>
    </source>
</evidence>
<dbReference type="OrthoDB" id="3254893at2"/>
<keyword evidence="3" id="KW-0804">Transcription</keyword>
<reference evidence="5 6" key="1">
    <citation type="submission" date="2012-09" db="EMBL/GenBank/DDBJ databases">
        <title>Genome Sequence of Bacillus sp. DW5-4.</title>
        <authorList>
            <person name="Lai Q."/>
            <person name="Liu Y."/>
            <person name="Shao Z."/>
        </authorList>
    </citation>
    <scope>NUCLEOTIDE SEQUENCE [LARGE SCALE GENOMIC DNA]</scope>
    <source>
        <strain evidence="5 6">DW5-4</strain>
    </source>
</reference>
<protein>
    <submittedName>
        <fullName evidence="5">MarR family transcriptional regulator</fullName>
    </submittedName>
</protein>
<keyword evidence="6" id="KW-1185">Reference proteome</keyword>
<dbReference type="PRINTS" id="PR00598">
    <property type="entry name" value="HTHMARR"/>
</dbReference>
<organism evidence="5 6">
    <name type="scientific">Bacillus zhangzhouensis</name>
    <dbReference type="NCBI Taxonomy" id="1178540"/>
    <lineage>
        <taxon>Bacteria</taxon>
        <taxon>Bacillati</taxon>
        <taxon>Bacillota</taxon>
        <taxon>Bacilli</taxon>
        <taxon>Bacillales</taxon>
        <taxon>Bacillaceae</taxon>
        <taxon>Bacillus</taxon>
    </lineage>
</organism>
<dbReference type="PANTHER" id="PTHR42756">
    <property type="entry name" value="TRANSCRIPTIONAL REGULATOR, MARR"/>
    <property type="match status" value="1"/>
</dbReference>
<gene>
    <name evidence="5" type="ORF">BA70_17900</name>
</gene>
<evidence type="ECO:0000256" key="3">
    <source>
        <dbReference type="ARBA" id="ARBA00023163"/>
    </source>
</evidence>
<dbReference type="Pfam" id="PF01047">
    <property type="entry name" value="MarR"/>
    <property type="match status" value="1"/>
</dbReference>
<dbReference type="InterPro" id="IPR000835">
    <property type="entry name" value="HTH_MarR-typ"/>
</dbReference>
<comment type="caution">
    <text evidence="5">The sequence shown here is derived from an EMBL/GenBank/DDBJ whole genome shotgun (WGS) entry which is preliminary data.</text>
</comment>
<dbReference type="Gene3D" id="1.10.10.10">
    <property type="entry name" value="Winged helix-like DNA-binding domain superfamily/Winged helix DNA-binding domain"/>
    <property type="match status" value="1"/>
</dbReference>
<dbReference type="SUPFAM" id="SSF46785">
    <property type="entry name" value="Winged helix' DNA-binding domain"/>
    <property type="match status" value="1"/>
</dbReference>